<keyword evidence="4" id="KW-1185">Reference proteome</keyword>
<dbReference type="InterPro" id="IPR001623">
    <property type="entry name" value="DnaJ_domain"/>
</dbReference>
<dbReference type="SUPFAM" id="SSF46565">
    <property type="entry name" value="Chaperone J-domain"/>
    <property type="match status" value="1"/>
</dbReference>
<dbReference type="SMART" id="SM00271">
    <property type="entry name" value="DnaJ"/>
    <property type="match status" value="1"/>
</dbReference>
<dbReference type="InterPro" id="IPR036869">
    <property type="entry name" value="J_dom_sf"/>
</dbReference>
<feature type="transmembrane region" description="Helical" evidence="1">
    <location>
        <begin position="237"/>
        <end position="259"/>
    </location>
</feature>
<comment type="caution">
    <text evidence="3">The sequence shown here is derived from an EMBL/GenBank/DDBJ whole genome shotgun (WGS) entry which is preliminary data.</text>
</comment>
<dbReference type="AlphaFoldDB" id="A0ABD1Z6Y4"/>
<feature type="domain" description="J" evidence="2">
    <location>
        <begin position="130"/>
        <end position="195"/>
    </location>
</feature>
<reference evidence="3 4" key="1">
    <citation type="submission" date="2024-09" db="EMBL/GenBank/DDBJ databases">
        <title>Chromosome-scale assembly of Riccia fluitans.</title>
        <authorList>
            <person name="Paukszto L."/>
            <person name="Sawicki J."/>
            <person name="Karawczyk K."/>
            <person name="Piernik-Szablinska J."/>
            <person name="Szczecinska M."/>
            <person name="Mazdziarz M."/>
        </authorList>
    </citation>
    <scope>NUCLEOTIDE SEQUENCE [LARGE SCALE GENOMIC DNA]</scope>
    <source>
        <strain evidence="3">Rf_01</strain>
        <tissue evidence="3">Aerial parts of the thallus</tissue>
    </source>
</reference>
<proteinExistence type="predicted"/>
<gene>
    <name evidence="3" type="ORF">R1flu_010867</name>
</gene>
<evidence type="ECO:0000313" key="3">
    <source>
        <dbReference type="EMBL" id="KAL2643280.1"/>
    </source>
</evidence>
<accession>A0ABD1Z6Y4</accession>
<dbReference type="Gene3D" id="1.10.287.110">
    <property type="entry name" value="DnaJ domain"/>
    <property type="match status" value="1"/>
</dbReference>
<keyword evidence="1" id="KW-1133">Transmembrane helix</keyword>
<keyword evidence="1" id="KW-0472">Membrane</keyword>
<organism evidence="3 4">
    <name type="scientific">Riccia fluitans</name>
    <dbReference type="NCBI Taxonomy" id="41844"/>
    <lineage>
        <taxon>Eukaryota</taxon>
        <taxon>Viridiplantae</taxon>
        <taxon>Streptophyta</taxon>
        <taxon>Embryophyta</taxon>
        <taxon>Marchantiophyta</taxon>
        <taxon>Marchantiopsida</taxon>
        <taxon>Marchantiidae</taxon>
        <taxon>Marchantiales</taxon>
        <taxon>Ricciaceae</taxon>
        <taxon>Riccia</taxon>
    </lineage>
</organism>
<dbReference type="PANTHER" id="PTHR47726">
    <property type="entry name" value="NAD(P)H-QUINONE OXIDOREDUCTASE SUBUNIT U, CHLOROPLASTIC"/>
    <property type="match status" value="1"/>
</dbReference>
<evidence type="ECO:0000259" key="2">
    <source>
        <dbReference type="PROSITE" id="PS50076"/>
    </source>
</evidence>
<sequence length="265" mass="29922">MQTIQATQAQRRIIDTDQVLCNMEQLNSYNTHINGTVLRPESRLRRGRSKDEEPGQFATMAFAQCLCNRLVASTAFASSRRVAVRALSSPAEFEANPAPTPPTENLPTSLVSRTSQLDSLEGAAGIVKVNHYAILGVPVGASTSQIAQAFKARCEKVMDRKDQDEEASKAELRSLQIAFEVLTSEEERRVYDWALKRYENREGSYIWPYETDITQRYNPKEIPAVMRSFDEEGNQKVATFLLGWLVIAFLMSATMKTWIPYDLPY</sequence>
<dbReference type="Proteomes" id="UP001605036">
    <property type="component" value="Unassembled WGS sequence"/>
</dbReference>
<dbReference type="EMBL" id="JBHFFA010000002">
    <property type="protein sequence ID" value="KAL2643280.1"/>
    <property type="molecule type" value="Genomic_DNA"/>
</dbReference>
<dbReference type="Pfam" id="PF00226">
    <property type="entry name" value="DnaJ"/>
    <property type="match status" value="1"/>
</dbReference>
<evidence type="ECO:0000313" key="4">
    <source>
        <dbReference type="Proteomes" id="UP001605036"/>
    </source>
</evidence>
<protein>
    <recommendedName>
        <fullName evidence="2">J domain-containing protein</fullName>
    </recommendedName>
</protein>
<keyword evidence="1" id="KW-0812">Transmembrane</keyword>
<name>A0ABD1Z6Y4_9MARC</name>
<dbReference type="PROSITE" id="PS50076">
    <property type="entry name" value="DNAJ_2"/>
    <property type="match status" value="1"/>
</dbReference>
<dbReference type="CDD" id="cd06257">
    <property type="entry name" value="DnaJ"/>
    <property type="match status" value="1"/>
</dbReference>
<evidence type="ECO:0000256" key="1">
    <source>
        <dbReference type="SAM" id="Phobius"/>
    </source>
</evidence>
<dbReference type="InterPro" id="IPR044199">
    <property type="entry name" value="NdhU_chloroplastic"/>
</dbReference>
<dbReference type="PANTHER" id="PTHR47726:SF1">
    <property type="entry name" value="NAD(P)H-QUINONE OXIDOREDUCTASE SUBUNIT U, CHLOROPLASTIC"/>
    <property type="match status" value="1"/>
</dbReference>